<accession>A0A1C7NN42</accession>
<evidence type="ECO:0000259" key="1">
    <source>
        <dbReference type="Pfam" id="PF12937"/>
    </source>
</evidence>
<dbReference type="SUPFAM" id="SSF81383">
    <property type="entry name" value="F-box domain"/>
    <property type="match status" value="1"/>
</dbReference>
<keyword evidence="3" id="KW-1185">Reference proteome</keyword>
<dbReference type="InterPro" id="IPR032675">
    <property type="entry name" value="LRR_dom_sf"/>
</dbReference>
<dbReference type="Gene3D" id="1.20.1280.50">
    <property type="match status" value="1"/>
</dbReference>
<gene>
    <name evidence="2" type="ORF">A0J61_01389</name>
</gene>
<dbReference type="SUPFAM" id="SSF52047">
    <property type="entry name" value="RNI-like"/>
    <property type="match status" value="1"/>
</dbReference>
<protein>
    <recommendedName>
        <fullName evidence="1">F-box domain-containing protein</fullName>
    </recommendedName>
</protein>
<evidence type="ECO:0000313" key="3">
    <source>
        <dbReference type="Proteomes" id="UP000093000"/>
    </source>
</evidence>
<feature type="domain" description="F-box" evidence="1">
    <location>
        <begin position="10"/>
        <end position="41"/>
    </location>
</feature>
<proteinExistence type="predicted"/>
<dbReference type="AlphaFoldDB" id="A0A1C7NN42"/>
<name>A0A1C7NN42_9FUNG</name>
<dbReference type="EMBL" id="LUGH01000043">
    <property type="protein sequence ID" value="OBZ90561.1"/>
    <property type="molecule type" value="Genomic_DNA"/>
</dbReference>
<organism evidence="2 3">
    <name type="scientific">Choanephora cucurbitarum</name>
    <dbReference type="NCBI Taxonomy" id="101091"/>
    <lineage>
        <taxon>Eukaryota</taxon>
        <taxon>Fungi</taxon>
        <taxon>Fungi incertae sedis</taxon>
        <taxon>Mucoromycota</taxon>
        <taxon>Mucoromycotina</taxon>
        <taxon>Mucoromycetes</taxon>
        <taxon>Mucorales</taxon>
        <taxon>Mucorineae</taxon>
        <taxon>Choanephoraceae</taxon>
        <taxon>Choanephoroideae</taxon>
        <taxon>Choanephora</taxon>
    </lineage>
</organism>
<evidence type="ECO:0000313" key="2">
    <source>
        <dbReference type="EMBL" id="OBZ90561.1"/>
    </source>
</evidence>
<sequence>MRPTNFVDYVPNELLIGIFNLLPKDSQGNCLCVCKSWYYVFAYIHYRNITIGDRDEQDKIALFARFLKERPPNVGGGIRTLQINQRPSRLCTEKEAKSARQALGKILVSCNNLKELGMTVDSQYWKYMYELSQEPHIPKLHKISALGMITHRHRQDYFYKVAHQHRSTLKKLDVHRSCDQSIQKEFHGLLNYLKDFKQLERLSIKSGSQQELIFFHRLLEVCPQLEALDYQLDHPFFDCNPTNVSIYPTLRELDIYLPDFSSRLLKYVTERFQSLKRLTIRVNHSDSTQQSRWSKSETGDTLTKALYFFGNQFISFIRQLEYSQLNFCINGKSYIEPYIAQIYCSQISMNSKEVNADFQLTDSRAEMSQMTLIKGVDNVDFRFHFVREFDSLQHDLLYLEHLRSYGSRLQKLKITYNRQDGLATAIDLNPILSLCPNLSTLSISIQASPSVYFSHPHASIFPPLILSEAAQTVDPHIAHVVLEGMSITPEFLKNLSVRLPNMRSFVIRNCIASFESNQFYDMSCLDIESFQFDISTHQRARVDDRESFCFVLERKFKRTLKYYLVNETQPKELTESQFNERKGQLPVIWFMFNTLKKAELHATNKALCAKEILFCNN</sequence>
<dbReference type="InterPro" id="IPR036047">
    <property type="entry name" value="F-box-like_dom_sf"/>
</dbReference>
<dbReference type="InParanoid" id="A0A1C7NN42"/>
<dbReference type="Proteomes" id="UP000093000">
    <property type="component" value="Unassembled WGS sequence"/>
</dbReference>
<dbReference type="OrthoDB" id="2268330at2759"/>
<comment type="caution">
    <text evidence="2">The sequence shown here is derived from an EMBL/GenBank/DDBJ whole genome shotgun (WGS) entry which is preliminary data.</text>
</comment>
<dbReference type="InterPro" id="IPR001810">
    <property type="entry name" value="F-box_dom"/>
</dbReference>
<dbReference type="Pfam" id="PF12937">
    <property type="entry name" value="F-box-like"/>
    <property type="match status" value="1"/>
</dbReference>
<dbReference type="Gene3D" id="3.80.10.10">
    <property type="entry name" value="Ribonuclease Inhibitor"/>
    <property type="match status" value="1"/>
</dbReference>
<reference evidence="2 3" key="1">
    <citation type="submission" date="2016-03" db="EMBL/GenBank/DDBJ databases">
        <title>Choanephora cucurbitarum.</title>
        <authorList>
            <person name="Min B."/>
            <person name="Park H."/>
            <person name="Park J.-H."/>
            <person name="Shin H.-D."/>
            <person name="Choi I.-G."/>
        </authorList>
    </citation>
    <scope>NUCLEOTIDE SEQUENCE [LARGE SCALE GENOMIC DNA]</scope>
    <source>
        <strain evidence="2 3">KUS-F28377</strain>
    </source>
</reference>